<evidence type="ECO:0000313" key="12">
    <source>
        <dbReference type="Proteomes" id="UP000199690"/>
    </source>
</evidence>
<protein>
    <submittedName>
        <fullName evidence="11">CRISP-associated protein Cas1</fullName>
    </submittedName>
    <submittedName>
        <fullName evidence="10">CRISPR-associated endonuclease Cas1</fullName>
    </submittedName>
</protein>
<name>A0A1H5VQG2_9PSEU</name>
<evidence type="ECO:0000313" key="10">
    <source>
        <dbReference type="EMBL" id="SEF89539.1"/>
    </source>
</evidence>
<evidence type="ECO:0000256" key="6">
    <source>
        <dbReference type="ARBA" id="ARBA00023118"/>
    </source>
</evidence>
<evidence type="ECO:0000256" key="7">
    <source>
        <dbReference type="ARBA" id="ARBA00023125"/>
    </source>
</evidence>
<sequence>MSCLLSFLYGLLVKDVMTACYALGLDPYWGCYHQPRRGRPALVLDLAEEFRPLVADSTAFTLINNRQARPATFHVHPVSVALTKTGRGEVIGAYERRLATEIRHPVFGYQVTYRRAIEIQARLFAACLMGEIPHYTAFTSR</sequence>
<keyword evidence="12" id="KW-1185">Reference proteome</keyword>
<reference evidence="12 13" key="1">
    <citation type="submission" date="2016-10" db="EMBL/GenBank/DDBJ databases">
        <authorList>
            <person name="Varghese N."/>
            <person name="Submissions S."/>
        </authorList>
    </citation>
    <scope>NUCLEOTIDE SEQUENCE [LARGE SCALE GENOMIC DNA]</scope>
    <source>
        <strain evidence="13">ATCC 20501</strain>
        <strain evidence="11 12">CGMCC 4.3529</strain>
    </source>
</reference>
<dbReference type="Proteomes" id="UP000199690">
    <property type="component" value="Unassembled WGS sequence"/>
</dbReference>
<dbReference type="AlphaFoldDB" id="A0A1H5VQG2"/>
<keyword evidence="7" id="KW-0238">DNA-binding</keyword>
<dbReference type="GO" id="GO:0003677">
    <property type="term" value="F:DNA binding"/>
    <property type="evidence" value="ECO:0007669"/>
    <property type="project" value="UniProtKB-KW"/>
</dbReference>
<evidence type="ECO:0000256" key="8">
    <source>
        <dbReference type="ARBA" id="ARBA00023211"/>
    </source>
</evidence>
<dbReference type="Pfam" id="PF01867">
    <property type="entry name" value="Cas_Cas1"/>
    <property type="match status" value="1"/>
</dbReference>
<dbReference type="GO" id="GO:0004519">
    <property type="term" value="F:endonuclease activity"/>
    <property type="evidence" value="ECO:0007669"/>
    <property type="project" value="UniProtKB-KW"/>
</dbReference>
<comment type="subunit">
    <text evidence="9">Homodimer, forms a heterotetramer with a Cas2 homodimer.</text>
</comment>
<dbReference type="InterPro" id="IPR042206">
    <property type="entry name" value="CRISPR-assoc_Cas1_C"/>
</dbReference>
<dbReference type="GO" id="GO:0051607">
    <property type="term" value="P:defense response to virus"/>
    <property type="evidence" value="ECO:0007669"/>
    <property type="project" value="UniProtKB-KW"/>
</dbReference>
<dbReference type="GO" id="GO:0046872">
    <property type="term" value="F:metal ion binding"/>
    <property type="evidence" value="ECO:0007669"/>
    <property type="project" value="UniProtKB-KW"/>
</dbReference>
<proteinExistence type="predicted"/>
<keyword evidence="6" id="KW-0051">Antiviral defense</keyword>
<evidence type="ECO:0000256" key="9">
    <source>
        <dbReference type="ARBA" id="ARBA00038592"/>
    </source>
</evidence>
<keyword evidence="4" id="KW-0378">Hydrolase</keyword>
<accession>A0A1I1KCH7</accession>
<dbReference type="InterPro" id="IPR050646">
    <property type="entry name" value="Cas1"/>
</dbReference>
<keyword evidence="5" id="KW-0460">Magnesium</keyword>
<keyword evidence="8" id="KW-0464">Manganese</keyword>
<dbReference type="GO" id="GO:0043571">
    <property type="term" value="P:maintenance of CRISPR repeat elements"/>
    <property type="evidence" value="ECO:0007669"/>
    <property type="project" value="InterPro"/>
</dbReference>
<evidence type="ECO:0000256" key="2">
    <source>
        <dbReference type="ARBA" id="ARBA00022723"/>
    </source>
</evidence>
<evidence type="ECO:0000256" key="5">
    <source>
        <dbReference type="ARBA" id="ARBA00022842"/>
    </source>
</evidence>
<keyword evidence="3 10" id="KW-0255">Endonuclease</keyword>
<dbReference type="CDD" id="cd09634">
    <property type="entry name" value="Cas1_I-II-III"/>
    <property type="match status" value="1"/>
</dbReference>
<evidence type="ECO:0000256" key="4">
    <source>
        <dbReference type="ARBA" id="ARBA00022801"/>
    </source>
</evidence>
<evidence type="ECO:0000313" key="13">
    <source>
        <dbReference type="Proteomes" id="UP000236729"/>
    </source>
</evidence>
<dbReference type="PANTHER" id="PTHR34353:SF2">
    <property type="entry name" value="CRISPR-ASSOCIATED ENDONUCLEASE CAS1 1"/>
    <property type="match status" value="1"/>
</dbReference>
<dbReference type="NCBIfam" id="TIGR00287">
    <property type="entry name" value="cas1"/>
    <property type="match status" value="1"/>
</dbReference>
<dbReference type="EMBL" id="FOME01000001">
    <property type="protein sequence ID" value="SFC58195.1"/>
    <property type="molecule type" value="Genomic_DNA"/>
</dbReference>
<dbReference type="Gene3D" id="1.20.120.920">
    <property type="entry name" value="CRISPR-associated endonuclease Cas1, C-terminal domain"/>
    <property type="match status" value="1"/>
</dbReference>
<evidence type="ECO:0000313" key="11">
    <source>
        <dbReference type="EMBL" id="SFC58195.1"/>
    </source>
</evidence>
<dbReference type="PANTHER" id="PTHR34353">
    <property type="entry name" value="CRISPR-ASSOCIATED ENDONUCLEASE CAS1 1"/>
    <property type="match status" value="1"/>
</dbReference>
<dbReference type="EMBL" id="FNVB01000002">
    <property type="protein sequence ID" value="SEF89539.1"/>
    <property type="molecule type" value="Genomic_DNA"/>
</dbReference>
<reference evidence="10" key="2">
    <citation type="submission" date="2016-10" db="EMBL/GenBank/DDBJ databases">
        <authorList>
            <person name="de Groot N.N."/>
        </authorList>
    </citation>
    <scope>NUCLEOTIDE SEQUENCE [LARGE SCALE GENOMIC DNA]</scope>
    <source>
        <strain evidence="10">ATCC 20501</strain>
    </source>
</reference>
<evidence type="ECO:0000256" key="1">
    <source>
        <dbReference type="ARBA" id="ARBA00022722"/>
    </source>
</evidence>
<organism evidence="10 13">
    <name type="scientific">Saccharopolyspora kobensis</name>
    <dbReference type="NCBI Taxonomy" id="146035"/>
    <lineage>
        <taxon>Bacteria</taxon>
        <taxon>Bacillati</taxon>
        <taxon>Actinomycetota</taxon>
        <taxon>Actinomycetes</taxon>
        <taxon>Pseudonocardiales</taxon>
        <taxon>Pseudonocardiaceae</taxon>
        <taxon>Saccharopolyspora</taxon>
    </lineage>
</organism>
<keyword evidence="2" id="KW-0479">Metal-binding</keyword>
<keyword evidence="1" id="KW-0540">Nuclease</keyword>
<dbReference type="SMR" id="A0A1H5VQG2"/>
<gene>
    <name evidence="10" type="ORF">SAMN02982929_00955</name>
    <name evidence="11" type="ORF">SAMN05216506_1011115</name>
</gene>
<evidence type="ECO:0000256" key="3">
    <source>
        <dbReference type="ARBA" id="ARBA00022759"/>
    </source>
</evidence>
<dbReference type="InterPro" id="IPR002729">
    <property type="entry name" value="CRISPR-assoc_Cas1"/>
</dbReference>
<dbReference type="Proteomes" id="UP000236729">
    <property type="component" value="Unassembled WGS sequence"/>
</dbReference>
<accession>A0A1H5VQG2</accession>
<dbReference type="GO" id="GO:0016787">
    <property type="term" value="F:hydrolase activity"/>
    <property type="evidence" value="ECO:0007669"/>
    <property type="project" value="UniProtKB-KW"/>
</dbReference>